<evidence type="ECO:0000259" key="1">
    <source>
        <dbReference type="Pfam" id="PF24769"/>
    </source>
</evidence>
<accession>A0AAD2AC91</accession>
<feature type="domain" description="At2g29880-like C-terminal" evidence="1">
    <location>
        <begin position="111"/>
        <end position="157"/>
    </location>
</feature>
<evidence type="ECO:0000313" key="3">
    <source>
        <dbReference type="Proteomes" id="UP000834106"/>
    </source>
</evidence>
<dbReference type="Pfam" id="PF24769">
    <property type="entry name" value="At2g29880_C"/>
    <property type="match status" value="1"/>
</dbReference>
<evidence type="ECO:0000313" key="2">
    <source>
        <dbReference type="EMBL" id="CAI9782302.1"/>
    </source>
</evidence>
<sequence>MCSMRIKRHTYKLNRKSPPMLHHLIIMSFLHTTETNKEFPIENNGHRKRTRTQHENSSSFDIMTQANVQEKISHGMDSITGIATDIREMFKLLEKRERDRKKKEMEHKNNIWDAIKETPNLDNYTCYKAPAFIYKFGMKNAFLKMSHEKLWEWIKYNVE</sequence>
<dbReference type="PANTHER" id="PTHR47864:SF2">
    <property type="entry name" value="MYB_SANT-LIKE DNA-BINDING DOMAIN PROTEIN"/>
    <property type="match status" value="1"/>
</dbReference>
<dbReference type="InterPro" id="IPR055314">
    <property type="entry name" value="At2g29880-like"/>
</dbReference>
<reference evidence="2" key="1">
    <citation type="submission" date="2023-05" db="EMBL/GenBank/DDBJ databases">
        <authorList>
            <person name="Huff M."/>
        </authorList>
    </citation>
    <scope>NUCLEOTIDE SEQUENCE</scope>
</reference>
<organism evidence="2 3">
    <name type="scientific">Fraxinus pennsylvanica</name>
    <dbReference type="NCBI Taxonomy" id="56036"/>
    <lineage>
        <taxon>Eukaryota</taxon>
        <taxon>Viridiplantae</taxon>
        <taxon>Streptophyta</taxon>
        <taxon>Embryophyta</taxon>
        <taxon>Tracheophyta</taxon>
        <taxon>Spermatophyta</taxon>
        <taxon>Magnoliopsida</taxon>
        <taxon>eudicotyledons</taxon>
        <taxon>Gunneridae</taxon>
        <taxon>Pentapetalae</taxon>
        <taxon>asterids</taxon>
        <taxon>lamiids</taxon>
        <taxon>Lamiales</taxon>
        <taxon>Oleaceae</taxon>
        <taxon>Oleeae</taxon>
        <taxon>Fraxinus</taxon>
    </lineage>
</organism>
<keyword evidence="3" id="KW-1185">Reference proteome</keyword>
<dbReference type="AlphaFoldDB" id="A0AAD2AC91"/>
<protein>
    <recommendedName>
        <fullName evidence="1">At2g29880-like C-terminal domain-containing protein</fullName>
    </recommendedName>
</protein>
<name>A0AAD2AC91_9LAMI</name>
<dbReference type="Proteomes" id="UP000834106">
    <property type="component" value="Chromosome 18"/>
</dbReference>
<dbReference type="PANTHER" id="PTHR47864">
    <property type="entry name" value="TRANSMEMBRANE PROTEIN"/>
    <property type="match status" value="1"/>
</dbReference>
<proteinExistence type="predicted"/>
<gene>
    <name evidence="2" type="ORF">FPE_LOCUS29732</name>
</gene>
<dbReference type="EMBL" id="OU503053">
    <property type="protein sequence ID" value="CAI9782302.1"/>
    <property type="molecule type" value="Genomic_DNA"/>
</dbReference>
<dbReference type="InterPro" id="IPR056253">
    <property type="entry name" value="At2g29880-like_C"/>
</dbReference>